<dbReference type="EMBL" id="JAUDZG010000002">
    <property type="protein sequence ID" value="KAK3308017.1"/>
    <property type="molecule type" value="Genomic_DNA"/>
</dbReference>
<dbReference type="GeneID" id="87889065"/>
<dbReference type="RefSeq" id="XP_062723797.1">
    <property type="nucleotide sequence ID" value="XM_062870236.1"/>
</dbReference>
<accession>A0AAJ0GXJ4</accession>
<dbReference type="AlphaFoldDB" id="A0AAJ0GXJ4"/>
<name>A0AAJ0GXJ4_9PEZI</name>
<reference evidence="2" key="1">
    <citation type="journal article" date="2023" name="Mol. Phylogenet. Evol.">
        <title>Genome-scale phylogeny and comparative genomics of the fungal order Sordariales.</title>
        <authorList>
            <person name="Hensen N."/>
            <person name="Bonometti L."/>
            <person name="Westerberg I."/>
            <person name="Brannstrom I.O."/>
            <person name="Guillou S."/>
            <person name="Cros-Aarteil S."/>
            <person name="Calhoun S."/>
            <person name="Haridas S."/>
            <person name="Kuo A."/>
            <person name="Mondo S."/>
            <person name="Pangilinan J."/>
            <person name="Riley R."/>
            <person name="LaButti K."/>
            <person name="Andreopoulos B."/>
            <person name="Lipzen A."/>
            <person name="Chen C."/>
            <person name="Yan M."/>
            <person name="Daum C."/>
            <person name="Ng V."/>
            <person name="Clum A."/>
            <person name="Steindorff A."/>
            <person name="Ohm R.A."/>
            <person name="Martin F."/>
            <person name="Silar P."/>
            <person name="Natvig D.O."/>
            <person name="Lalanne C."/>
            <person name="Gautier V."/>
            <person name="Ament-Velasquez S.L."/>
            <person name="Kruys A."/>
            <person name="Hutchinson M.I."/>
            <person name="Powell A.J."/>
            <person name="Barry K."/>
            <person name="Miller A.N."/>
            <person name="Grigoriev I.V."/>
            <person name="Debuchy R."/>
            <person name="Gladieux P."/>
            <person name="Hiltunen Thoren M."/>
            <person name="Johannesson H."/>
        </authorList>
    </citation>
    <scope>NUCLEOTIDE SEQUENCE</scope>
    <source>
        <strain evidence="2">CBS 333.67</strain>
    </source>
</reference>
<dbReference type="Proteomes" id="UP001273166">
    <property type="component" value="Unassembled WGS sequence"/>
</dbReference>
<evidence type="ECO:0000256" key="1">
    <source>
        <dbReference type="SAM" id="MobiDB-lite"/>
    </source>
</evidence>
<feature type="compositionally biased region" description="Low complexity" evidence="1">
    <location>
        <begin position="358"/>
        <end position="367"/>
    </location>
</feature>
<gene>
    <name evidence="2" type="ORF">B0T15DRAFT_549931</name>
</gene>
<organism evidence="2 3">
    <name type="scientific">Chaetomium strumarium</name>
    <dbReference type="NCBI Taxonomy" id="1170767"/>
    <lineage>
        <taxon>Eukaryota</taxon>
        <taxon>Fungi</taxon>
        <taxon>Dikarya</taxon>
        <taxon>Ascomycota</taxon>
        <taxon>Pezizomycotina</taxon>
        <taxon>Sordariomycetes</taxon>
        <taxon>Sordariomycetidae</taxon>
        <taxon>Sordariales</taxon>
        <taxon>Chaetomiaceae</taxon>
        <taxon>Chaetomium</taxon>
    </lineage>
</organism>
<sequence>MAEMAPVGTSTDTSQAKIEIDNATRTAEMSLIPANASQGKKEIDNTNSVADIAPGPGPDPQSPHHYLWPTGLLDNAIGRLFTNQEEMERWLNIHDPTPCKWDPKCPLVFGENDPPTRKSMSHIFGRNKTCTRSIPFHVWLSFCRKHYQRERYRNIAEYVANLAQIVEIQVLRVESWSYYNHHSGTPENGIVQSWAIQLRKRQALLLEKKKAEAKAEAEGEQAMSPQPSSSVVPVPDWVHDWVGQDYTAATIQKFLIKIYDELLNSRLGQFPEIEILPTITGANAKPENKRRKRQQDESEAGPSQPPSRRRRSRQESSTPAQLAPAPPPASQASAIPQVAAGPALPVSQPPPRPRRAQPARPPQRAQPSVTAGPALPASRQLPIPQVPSPYSGVMGPPPHNMYGAQAWDCVQAPQQQPTFQPSQVQDAYNFWQSQPAVNSFNTQNIEPRYAGNPFSGHNVDPRYPANTFTFQNVNPSYPANTYAFQNVDPLVPVYPFDSQNIDPQLANYSFNSQNIDSRRSGML</sequence>
<keyword evidence="3" id="KW-1185">Reference proteome</keyword>
<feature type="region of interest" description="Disordered" evidence="1">
    <location>
        <begin position="281"/>
        <end position="397"/>
    </location>
</feature>
<evidence type="ECO:0000313" key="3">
    <source>
        <dbReference type="Proteomes" id="UP001273166"/>
    </source>
</evidence>
<evidence type="ECO:0000313" key="2">
    <source>
        <dbReference type="EMBL" id="KAK3308017.1"/>
    </source>
</evidence>
<reference evidence="2" key="2">
    <citation type="submission" date="2023-06" db="EMBL/GenBank/DDBJ databases">
        <authorList>
            <consortium name="Lawrence Berkeley National Laboratory"/>
            <person name="Mondo S.J."/>
            <person name="Hensen N."/>
            <person name="Bonometti L."/>
            <person name="Westerberg I."/>
            <person name="Brannstrom I.O."/>
            <person name="Guillou S."/>
            <person name="Cros-Aarteil S."/>
            <person name="Calhoun S."/>
            <person name="Haridas S."/>
            <person name="Kuo A."/>
            <person name="Pangilinan J."/>
            <person name="Riley R."/>
            <person name="Labutti K."/>
            <person name="Andreopoulos B."/>
            <person name="Lipzen A."/>
            <person name="Chen C."/>
            <person name="Yanf M."/>
            <person name="Daum C."/>
            <person name="Ng V."/>
            <person name="Clum A."/>
            <person name="Steindorff A."/>
            <person name="Ohm R."/>
            <person name="Martin F."/>
            <person name="Silar P."/>
            <person name="Natvig D."/>
            <person name="Lalanne C."/>
            <person name="Gautier V."/>
            <person name="Ament-Velasquez S.L."/>
            <person name="Kruys A."/>
            <person name="Hutchinson M.I."/>
            <person name="Powell A.J."/>
            <person name="Barry K."/>
            <person name="Miller A.N."/>
            <person name="Grigoriev I.V."/>
            <person name="Debuchy R."/>
            <person name="Gladieux P."/>
            <person name="Thoren M.H."/>
            <person name="Johannesson H."/>
        </authorList>
    </citation>
    <scope>NUCLEOTIDE SEQUENCE</scope>
    <source>
        <strain evidence="2">CBS 333.67</strain>
    </source>
</reference>
<proteinExistence type="predicted"/>
<protein>
    <submittedName>
        <fullName evidence="2">Uncharacterized protein</fullName>
    </submittedName>
</protein>
<comment type="caution">
    <text evidence="2">The sequence shown here is derived from an EMBL/GenBank/DDBJ whole genome shotgun (WGS) entry which is preliminary data.</text>
</comment>
<feature type="compositionally biased region" description="Low complexity" evidence="1">
    <location>
        <begin position="330"/>
        <end position="340"/>
    </location>
</feature>